<accession>A0A645I5I1</accession>
<reference evidence="1" key="1">
    <citation type="submission" date="2019-08" db="EMBL/GenBank/DDBJ databases">
        <authorList>
            <person name="Kucharzyk K."/>
            <person name="Murdoch R.W."/>
            <person name="Higgins S."/>
            <person name="Loffler F."/>
        </authorList>
    </citation>
    <scope>NUCLEOTIDE SEQUENCE</scope>
</reference>
<name>A0A645I5I1_9ZZZZ</name>
<comment type="caution">
    <text evidence="1">The sequence shown here is derived from an EMBL/GenBank/DDBJ whole genome shotgun (WGS) entry which is preliminary data.</text>
</comment>
<gene>
    <name evidence="1" type="ORF">SDC9_194094</name>
</gene>
<proteinExistence type="predicted"/>
<sequence length="52" mass="5797">MKGVSQIDDLTSRQLVQDTGMIDPESVCYAGNHFFFIQQGKKCKVGKCIDSE</sequence>
<dbReference type="AlphaFoldDB" id="A0A645I5I1"/>
<evidence type="ECO:0000313" key="1">
    <source>
        <dbReference type="EMBL" id="MPN46508.1"/>
    </source>
</evidence>
<dbReference type="EMBL" id="VSSQ01107237">
    <property type="protein sequence ID" value="MPN46508.1"/>
    <property type="molecule type" value="Genomic_DNA"/>
</dbReference>
<protein>
    <submittedName>
        <fullName evidence="1">Uncharacterized protein</fullName>
    </submittedName>
</protein>
<organism evidence="1">
    <name type="scientific">bioreactor metagenome</name>
    <dbReference type="NCBI Taxonomy" id="1076179"/>
    <lineage>
        <taxon>unclassified sequences</taxon>
        <taxon>metagenomes</taxon>
        <taxon>ecological metagenomes</taxon>
    </lineage>
</organism>